<proteinExistence type="inferred from homology"/>
<dbReference type="Gene3D" id="3.30.2140.10">
    <property type="entry name" value="Arylamine N-acetyltransferase"/>
    <property type="match status" value="1"/>
</dbReference>
<dbReference type="Proteomes" id="UP000823823">
    <property type="component" value="Unassembled WGS sequence"/>
</dbReference>
<dbReference type="AlphaFoldDB" id="A0A9D2RP07"/>
<dbReference type="PANTHER" id="PTHR11786">
    <property type="entry name" value="N-HYDROXYARYLAMINE O-ACETYLTRANSFERASE"/>
    <property type="match status" value="1"/>
</dbReference>
<evidence type="ECO:0000256" key="1">
    <source>
        <dbReference type="ARBA" id="ARBA00006547"/>
    </source>
</evidence>
<dbReference type="SUPFAM" id="SSF54001">
    <property type="entry name" value="Cysteine proteinases"/>
    <property type="match status" value="1"/>
</dbReference>
<dbReference type="InterPro" id="IPR001447">
    <property type="entry name" value="Arylamine_N-AcTrfase"/>
</dbReference>
<reference evidence="2" key="1">
    <citation type="journal article" date="2021" name="PeerJ">
        <title>Extensive microbial diversity within the chicken gut microbiome revealed by metagenomics and culture.</title>
        <authorList>
            <person name="Gilroy R."/>
            <person name="Ravi A."/>
            <person name="Getino M."/>
            <person name="Pursley I."/>
            <person name="Horton D.L."/>
            <person name="Alikhan N.F."/>
            <person name="Baker D."/>
            <person name="Gharbi K."/>
            <person name="Hall N."/>
            <person name="Watson M."/>
            <person name="Adriaenssens E.M."/>
            <person name="Foster-Nyarko E."/>
            <person name="Jarju S."/>
            <person name="Secka A."/>
            <person name="Antonio M."/>
            <person name="Oren A."/>
            <person name="Chaudhuri R.R."/>
            <person name="La Ragione R."/>
            <person name="Hildebrand F."/>
            <person name="Pallen M.J."/>
        </authorList>
    </citation>
    <scope>NUCLEOTIDE SEQUENCE</scope>
    <source>
        <strain evidence="2">ChiHjej13B12-24818</strain>
    </source>
</reference>
<reference evidence="2" key="2">
    <citation type="submission" date="2021-04" db="EMBL/GenBank/DDBJ databases">
        <authorList>
            <person name="Gilroy R."/>
        </authorList>
    </citation>
    <scope>NUCLEOTIDE SEQUENCE</scope>
    <source>
        <strain evidence="2">ChiHjej13B12-24818</strain>
    </source>
</reference>
<accession>A0A9D2RP07</accession>
<dbReference type="Gene3D" id="2.40.128.150">
    <property type="entry name" value="Cysteine proteinases"/>
    <property type="match status" value="1"/>
</dbReference>
<evidence type="ECO:0000313" key="3">
    <source>
        <dbReference type="Proteomes" id="UP000823823"/>
    </source>
</evidence>
<name>A0A9D2RP07_9MICO</name>
<dbReference type="EMBL" id="DWZH01000021">
    <property type="protein sequence ID" value="HJB09472.1"/>
    <property type="molecule type" value="Genomic_DNA"/>
</dbReference>
<dbReference type="InterPro" id="IPR038765">
    <property type="entry name" value="Papain-like_cys_pep_sf"/>
</dbReference>
<dbReference type="PANTHER" id="PTHR11786:SF0">
    <property type="entry name" value="ARYLAMINE N-ACETYLTRANSFERASE 4-RELATED"/>
    <property type="match status" value="1"/>
</dbReference>
<comment type="caution">
    <text evidence="2">The sequence shown here is derived from an EMBL/GenBank/DDBJ whole genome shotgun (WGS) entry which is preliminary data.</text>
</comment>
<protein>
    <submittedName>
        <fullName evidence="2">Arylamine N-acetyltransferase</fullName>
    </submittedName>
</protein>
<evidence type="ECO:0000313" key="2">
    <source>
        <dbReference type="EMBL" id="HJB09472.1"/>
    </source>
</evidence>
<organism evidence="2 3">
    <name type="scientific">Candidatus Brachybacterium merdavium</name>
    <dbReference type="NCBI Taxonomy" id="2838513"/>
    <lineage>
        <taxon>Bacteria</taxon>
        <taxon>Bacillati</taxon>
        <taxon>Actinomycetota</taxon>
        <taxon>Actinomycetes</taxon>
        <taxon>Micrococcales</taxon>
        <taxon>Dermabacteraceae</taxon>
        <taxon>Brachybacterium</taxon>
    </lineage>
</organism>
<gene>
    <name evidence="2" type="ORF">H9786_02900</name>
</gene>
<dbReference type="Pfam" id="PF00797">
    <property type="entry name" value="Acetyltransf_2"/>
    <property type="match status" value="1"/>
</dbReference>
<comment type="similarity">
    <text evidence="1">Belongs to the arylamine N-acetyltransferase family.</text>
</comment>
<sequence>MTDWNLDAYDPAVYLERVGVEPGPPSLDLLERIHRGHVAAFPFSNLDVLLGRHPGVRPEIVARRMLHQGTGGYCFEHVQLMAGVLERLGLGVRRRLGRVHSEQNTRTHMCLDVELDDRHWMMDPGFGLSLTGPIPREDGARREEFFGLLSLHRRVTDEGIEQWELRRGEAVQHLTDLLPVMPTDVHGGHHITSTLPGAGPFQTMLIVSRFTEAGHVTITSGARTLRRPGQETVHEELTVGQVIDAVADLGLPLDTQTARELGQRLRALA</sequence>
<dbReference type="GO" id="GO:0016407">
    <property type="term" value="F:acetyltransferase activity"/>
    <property type="evidence" value="ECO:0007669"/>
    <property type="project" value="InterPro"/>
</dbReference>